<dbReference type="Gene3D" id="2.40.440.10">
    <property type="entry name" value="L,D-transpeptidase catalytic domain-like"/>
    <property type="match status" value="1"/>
</dbReference>
<keyword evidence="3" id="KW-0328">Glycosyltransferase</keyword>
<dbReference type="Pfam" id="PF03734">
    <property type="entry name" value="YkuD"/>
    <property type="match status" value="1"/>
</dbReference>
<keyword evidence="4" id="KW-0808">Transferase</keyword>
<feature type="active site" description="Nucleophile" evidence="9">
    <location>
        <position position="199"/>
    </location>
</feature>
<proteinExistence type="inferred from homology"/>
<evidence type="ECO:0000256" key="2">
    <source>
        <dbReference type="ARBA" id="ARBA00005992"/>
    </source>
</evidence>
<keyword evidence="12" id="KW-1185">Reference proteome</keyword>
<evidence type="ECO:0000256" key="4">
    <source>
        <dbReference type="ARBA" id="ARBA00022679"/>
    </source>
</evidence>
<evidence type="ECO:0000256" key="6">
    <source>
        <dbReference type="ARBA" id="ARBA00022960"/>
    </source>
</evidence>
<comment type="pathway">
    <text evidence="1 9">Cell wall biogenesis; peptidoglycan biosynthesis.</text>
</comment>
<dbReference type="GO" id="GO:0071972">
    <property type="term" value="F:peptidoglycan L,D-transpeptidase activity"/>
    <property type="evidence" value="ECO:0007669"/>
    <property type="project" value="TreeGrafter"/>
</dbReference>
<dbReference type="GO" id="GO:0016757">
    <property type="term" value="F:glycosyltransferase activity"/>
    <property type="evidence" value="ECO:0007669"/>
    <property type="project" value="UniProtKB-KW"/>
</dbReference>
<dbReference type="SUPFAM" id="SSF141523">
    <property type="entry name" value="L,D-transpeptidase catalytic domain-like"/>
    <property type="match status" value="1"/>
</dbReference>
<evidence type="ECO:0000313" key="12">
    <source>
        <dbReference type="Proteomes" id="UP000244060"/>
    </source>
</evidence>
<accession>A0A2T5K7G5</accession>
<protein>
    <submittedName>
        <fullName evidence="11">Lipoprotein-anchoring transpeptidase ErfK/SrfK</fullName>
    </submittedName>
</protein>
<dbReference type="EMBL" id="QAOT01000008">
    <property type="protein sequence ID" value="PTR18374.1"/>
    <property type="molecule type" value="Genomic_DNA"/>
</dbReference>
<dbReference type="GO" id="GO:0071555">
    <property type="term" value="P:cell wall organization"/>
    <property type="evidence" value="ECO:0007669"/>
    <property type="project" value="UniProtKB-UniRule"/>
</dbReference>
<evidence type="ECO:0000256" key="1">
    <source>
        <dbReference type="ARBA" id="ARBA00004752"/>
    </source>
</evidence>
<keyword evidence="8 9" id="KW-0961">Cell wall biogenesis/degradation</keyword>
<feature type="active site" description="Proton donor/acceptor" evidence="9">
    <location>
        <position position="183"/>
    </location>
</feature>
<dbReference type="PROSITE" id="PS52029">
    <property type="entry name" value="LD_TPASE"/>
    <property type="match status" value="1"/>
</dbReference>
<evidence type="ECO:0000256" key="3">
    <source>
        <dbReference type="ARBA" id="ARBA00022676"/>
    </source>
</evidence>
<dbReference type="PANTHER" id="PTHR30582">
    <property type="entry name" value="L,D-TRANSPEPTIDASE"/>
    <property type="match status" value="1"/>
</dbReference>
<dbReference type="InterPro" id="IPR005490">
    <property type="entry name" value="LD_TPept_cat_dom"/>
</dbReference>
<evidence type="ECO:0000256" key="7">
    <source>
        <dbReference type="ARBA" id="ARBA00022984"/>
    </source>
</evidence>
<dbReference type="FunFam" id="2.40.440.10:FF:000002">
    <property type="entry name" value="L,D-transpeptidase ErfK/SrfK"/>
    <property type="match status" value="1"/>
</dbReference>
<dbReference type="UniPathway" id="UPA00219"/>
<dbReference type="InterPro" id="IPR038063">
    <property type="entry name" value="Transpep_catalytic_dom"/>
</dbReference>
<organism evidence="11 12">
    <name type="scientific">Cereibacter azotoformans</name>
    <dbReference type="NCBI Taxonomy" id="43057"/>
    <lineage>
        <taxon>Bacteria</taxon>
        <taxon>Pseudomonadati</taxon>
        <taxon>Pseudomonadota</taxon>
        <taxon>Alphaproteobacteria</taxon>
        <taxon>Rhodobacterales</taxon>
        <taxon>Paracoccaceae</taxon>
        <taxon>Cereibacter</taxon>
    </lineage>
</organism>
<dbReference type="RefSeq" id="WP_181318489.1">
    <property type="nucleotide sequence ID" value="NZ_QAOT01000008.1"/>
</dbReference>
<evidence type="ECO:0000313" key="11">
    <source>
        <dbReference type="EMBL" id="PTR18374.1"/>
    </source>
</evidence>
<dbReference type="PROSITE" id="PS51257">
    <property type="entry name" value="PROKAR_LIPOPROTEIN"/>
    <property type="match status" value="1"/>
</dbReference>
<comment type="similarity">
    <text evidence="2">Belongs to the YkuD family.</text>
</comment>
<dbReference type="GO" id="GO:0005576">
    <property type="term" value="C:extracellular region"/>
    <property type="evidence" value="ECO:0007669"/>
    <property type="project" value="TreeGrafter"/>
</dbReference>
<keyword evidence="11" id="KW-0449">Lipoprotein</keyword>
<dbReference type="InterPro" id="IPR050979">
    <property type="entry name" value="LD-transpeptidase"/>
</dbReference>
<evidence type="ECO:0000256" key="5">
    <source>
        <dbReference type="ARBA" id="ARBA00022801"/>
    </source>
</evidence>
<reference evidence="11 12" key="1">
    <citation type="submission" date="2018-04" db="EMBL/GenBank/DDBJ databases">
        <title>Genomic Encyclopedia of Type Strains, Phase III (KMG-III): the genomes of soil and plant-associated and newly described type strains.</title>
        <authorList>
            <person name="Whitman W."/>
        </authorList>
    </citation>
    <scope>NUCLEOTIDE SEQUENCE [LARGE SCALE GENOMIC DNA]</scope>
    <source>
        <strain evidence="11 12">KA25</strain>
    </source>
</reference>
<keyword evidence="6 9" id="KW-0133">Cell shape</keyword>
<dbReference type="AlphaFoldDB" id="A0A2T5K7G5"/>
<dbReference type="GO" id="GO:0018104">
    <property type="term" value="P:peptidoglycan-protein cross-linking"/>
    <property type="evidence" value="ECO:0007669"/>
    <property type="project" value="TreeGrafter"/>
</dbReference>
<keyword evidence="7 9" id="KW-0573">Peptidoglycan synthesis</keyword>
<dbReference type="PANTHER" id="PTHR30582:SF24">
    <property type="entry name" value="L,D-TRANSPEPTIDASE ERFK_SRFK-RELATED"/>
    <property type="match status" value="1"/>
</dbReference>
<name>A0A2T5K7G5_9RHOB</name>
<feature type="domain" description="L,D-TPase catalytic" evidence="10">
    <location>
        <begin position="86"/>
        <end position="223"/>
    </location>
</feature>
<dbReference type="Proteomes" id="UP000244060">
    <property type="component" value="Unassembled WGS sequence"/>
</dbReference>
<dbReference type="GO" id="GO:0008360">
    <property type="term" value="P:regulation of cell shape"/>
    <property type="evidence" value="ECO:0007669"/>
    <property type="project" value="UniProtKB-UniRule"/>
</dbReference>
<evidence type="ECO:0000256" key="8">
    <source>
        <dbReference type="ARBA" id="ARBA00023316"/>
    </source>
</evidence>
<evidence type="ECO:0000259" key="10">
    <source>
        <dbReference type="PROSITE" id="PS52029"/>
    </source>
</evidence>
<evidence type="ECO:0000256" key="9">
    <source>
        <dbReference type="PROSITE-ProRule" id="PRU01373"/>
    </source>
</evidence>
<gene>
    <name evidence="11" type="ORF">C8J28_10895</name>
</gene>
<comment type="caution">
    <text evidence="11">The sequence shown here is derived from an EMBL/GenBank/DDBJ whole genome shotgun (WGS) entry which is preliminary data.</text>
</comment>
<dbReference type="CDD" id="cd16913">
    <property type="entry name" value="YkuD_like"/>
    <property type="match status" value="1"/>
</dbReference>
<sequence length="267" mass="29406">MSDQRRFLQLDGFTVTGRILSFALMALLPFLAACAQAPAPLEGPKEHPLYPGIQDGEFFIEPVPMRYLTPDAIRQEVPYAGPDRPGTIVVDTFARRLYYVLEEGRAMRYAIAVGRAGLAFRGSATVQRKREWPSWQPTANMIRTQPEMYAPYAAGLPGGLENPLGARALYLYRGGRDTMFRIHGTVQNASIGHATSAGCIRLFNQDAIDLYNRTRIGTPVKVRTQAESLELEGPFHDDAFGRIAAGPGDPLTEEERVLLSGIPATAR</sequence>
<keyword evidence="5" id="KW-0378">Hydrolase</keyword>